<dbReference type="InterPro" id="IPR001646">
    <property type="entry name" value="5peptide_repeat"/>
</dbReference>
<feature type="transmembrane region" description="Helical" evidence="1">
    <location>
        <begin position="53"/>
        <end position="81"/>
    </location>
</feature>
<dbReference type="Pfam" id="PF13599">
    <property type="entry name" value="Pentapeptide_4"/>
    <property type="match status" value="1"/>
</dbReference>
<dbReference type="EMBL" id="FQYP01000001">
    <property type="protein sequence ID" value="SHI44355.1"/>
    <property type="molecule type" value="Genomic_DNA"/>
</dbReference>
<evidence type="ECO:0000313" key="2">
    <source>
        <dbReference type="EMBL" id="SHI44355.1"/>
    </source>
</evidence>
<dbReference type="Pfam" id="PF00805">
    <property type="entry name" value="Pentapeptide"/>
    <property type="match status" value="1"/>
</dbReference>
<dbReference type="PANTHER" id="PTHR14136">
    <property type="entry name" value="BTB_POZ DOMAIN-CONTAINING PROTEIN KCTD9"/>
    <property type="match status" value="1"/>
</dbReference>
<dbReference type="PANTHER" id="PTHR14136:SF17">
    <property type="entry name" value="BTB_POZ DOMAIN-CONTAINING PROTEIN KCTD9"/>
    <property type="match status" value="1"/>
</dbReference>
<keyword evidence="1" id="KW-0472">Membrane</keyword>
<evidence type="ECO:0000256" key="1">
    <source>
        <dbReference type="SAM" id="Phobius"/>
    </source>
</evidence>
<keyword evidence="1" id="KW-1133">Transmembrane helix</keyword>
<keyword evidence="3" id="KW-1185">Reference proteome</keyword>
<dbReference type="OrthoDB" id="1419611at2"/>
<dbReference type="InterPro" id="IPR051082">
    <property type="entry name" value="Pentapeptide-BTB/POZ_domain"/>
</dbReference>
<name>A0A1M6B6L6_9FLAO</name>
<dbReference type="RefSeq" id="WP_073313828.1">
    <property type="nucleotide sequence ID" value="NZ_FQYP01000001.1"/>
</dbReference>
<proteinExistence type="predicted"/>
<sequence length="572" mass="66691">MNKDKRSSEAIELEAKLIRQEHRLIALLRNFFIHRNRTWKKGDPRNKAARNAFFWGLFFSPTTVSIVFTGGILSLFTVYLMNKQNKLLQSQNKLIQYQNMRISQQTHLFEAERVSSLVFLFNNIMDKIDEELKNPENISRQLSDQLCARIISLSRRLKPYKQLNIEKGILDKKMYSPERGQLLINLIEAKLNQETYIKIFKKSDFSYSHLPNYNFGDYTFIKGINLSNSNLQSIVIDNSDLSEGNFSYSNMSNAKIKNCDLSLTSFKGTNLFGSTIDQINFDYLNKKYKNDSVSDSFDRMVYILEKNVNTPDKRQFISIVLDDANLINAQFNNIKFDDASFICTNLNGAILQKVNFDECQMSNANFLNAKLERVNFIESNLSNSSFGDIAYNNIVRFKNSDLRNAVFEPGKIKFSAQLFINRRGFINYNLFSGKKTNLTDTKLPKTIPLALYQTDFDAKKINYRLERENFITTKPIFELMDKDTTKKRGVYIQLTRKLGDSTISYWDDHYFNYEKDTFGHKLSNYFNDLTPENIKKIKAQYKVKSNDIPFKNKAFKDKKVGVKMVWLVEKNE</sequence>
<dbReference type="Proteomes" id="UP000184432">
    <property type="component" value="Unassembled WGS sequence"/>
</dbReference>
<accession>A0A1M6B6L6</accession>
<dbReference type="AlphaFoldDB" id="A0A1M6B6L6"/>
<reference evidence="3" key="1">
    <citation type="submission" date="2016-11" db="EMBL/GenBank/DDBJ databases">
        <authorList>
            <person name="Varghese N."/>
            <person name="Submissions S."/>
        </authorList>
    </citation>
    <scope>NUCLEOTIDE SEQUENCE [LARGE SCALE GENOMIC DNA]</scope>
    <source>
        <strain evidence="3">DSM 22623</strain>
    </source>
</reference>
<dbReference type="STRING" id="570521.SAMN04488508_101655"/>
<dbReference type="Gene3D" id="2.160.20.80">
    <property type="entry name" value="E3 ubiquitin-protein ligase SopA"/>
    <property type="match status" value="2"/>
</dbReference>
<protein>
    <submittedName>
        <fullName evidence="2">Uncharacterized protein YjbI, contains pentapeptide repeats</fullName>
    </submittedName>
</protein>
<evidence type="ECO:0000313" key="3">
    <source>
        <dbReference type="Proteomes" id="UP000184432"/>
    </source>
</evidence>
<gene>
    <name evidence="2" type="ORF">SAMN04488508_101655</name>
</gene>
<dbReference type="SUPFAM" id="SSF141571">
    <property type="entry name" value="Pentapeptide repeat-like"/>
    <property type="match status" value="2"/>
</dbReference>
<organism evidence="2 3">
    <name type="scientific">Aquimarina spongiae</name>
    <dbReference type="NCBI Taxonomy" id="570521"/>
    <lineage>
        <taxon>Bacteria</taxon>
        <taxon>Pseudomonadati</taxon>
        <taxon>Bacteroidota</taxon>
        <taxon>Flavobacteriia</taxon>
        <taxon>Flavobacteriales</taxon>
        <taxon>Flavobacteriaceae</taxon>
        <taxon>Aquimarina</taxon>
    </lineage>
</organism>
<keyword evidence="1" id="KW-0812">Transmembrane</keyword>